<dbReference type="PROSITE" id="PS50297">
    <property type="entry name" value="ANK_REP_REGION"/>
    <property type="match status" value="7"/>
</dbReference>
<evidence type="ECO:0000259" key="4">
    <source>
        <dbReference type="PROSITE" id="PS50837"/>
    </source>
</evidence>
<feature type="repeat" description="ANK" evidence="3">
    <location>
        <begin position="2058"/>
        <end position="2090"/>
    </location>
</feature>
<evidence type="ECO:0000313" key="5">
    <source>
        <dbReference type="EMBL" id="QKX58025.1"/>
    </source>
</evidence>
<dbReference type="Gene3D" id="3.40.50.300">
    <property type="entry name" value="P-loop containing nucleotide triphosphate hydrolases"/>
    <property type="match status" value="1"/>
</dbReference>
<evidence type="ECO:0000313" key="6">
    <source>
        <dbReference type="Proteomes" id="UP000509510"/>
    </source>
</evidence>
<organism evidence="5 6">
    <name type="scientific">Talaromyces rugulosus</name>
    <name type="common">Penicillium rugulosum</name>
    <dbReference type="NCBI Taxonomy" id="121627"/>
    <lineage>
        <taxon>Eukaryota</taxon>
        <taxon>Fungi</taxon>
        <taxon>Dikarya</taxon>
        <taxon>Ascomycota</taxon>
        <taxon>Pezizomycotina</taxon>
        <taxon>Eurotiomycetes</taxon>
        <taxon>Eurotiomycetidae</taxon>
        <taxon>Eurotiales</taxon>
        <taxon>Trichocomaceae</taxon>
        <taxon>Talaromyces</taxon>
        <taxon>Talaromyces sect. Islandici</taxon>
    </lineage>
</organism>
<feature type="repeat" description="ANK" evidence="3">
    <location>
        <begin position="1565"/>
        <end position="1597"/>
    </location>
</feature>
<accession>A0A7H8QWZ4</accession>
<dbReference type="PROSITE" id="PS50088">
    <property type="entry name" value="ANK_REPEAT"/>
    <property type="match status" value="11"/>
</dbReference>
<dbReference type="InterPro" id="IPR027417">
    <property type="entry name" value="P-loop_NTPase"/>
</dbReference>
<dbReference type="PANTHER" id="PTHR24198:SF165">
    <property type="entry name" value="ANKYRIN REPEAT-CONTAINING PROTEIN-RELATED"/>
    <property type="match status" value="1"/>
</dbReference>
<dbReference type="PRINTS" id="PR01415">
    <property type="entry name" value="ANKYRIN"/>
</dbReference>
<dbReference type="SUPFAM" id="SSF52540">
    <property type="entry name" value="P-loop containing nucleoside triphosphate hydrolases"/>
    <property type="match status" value="1"/>
</dbReference>
<dbReference type="InterPro" id="IPR031359">
    <property type="entry name" value="NACHT_N"/>
</dbReference>
<dbReference type="Gene3D" id="1.25.40.20">
    <property type="entry name" value="Ankyrin repeat-containing domain"/>
    <property type="match status" value="6"/>
</dbReference>
<dbReference type="GeneID" id="55992643"/>
<reference evidence="6" key="1">
    <citation type="submission" date="2020-06" db="EMBL/GenBank/DDBJ databases">
        <title>A chromosome-scale genome assembly of Talaromyces rugulosus W13939.</title>
        <authorList>
            <person name="Wang B."/>
            <person name="Guo L."/>
            <person name="Ye K."/>
            <person name="Wang L."/>
        </authorList>
    </citation>
    <scope>NUCLEOTIDE SEQUENCE [LARGE SCALE GENOMIC DNA]</scope>
    <source>
        <strain evidence="6">W13939</strain>
    </source>
</reference>
<feature type="repeat" description="ANK" evidence="3">
    <location>
        <begin position="1598"/>
        <end position="1632"/>
    </location>
</feature>
<protein>
    <recommendedName>
        <fullName evidence="4">NACHT domain-containing protein</fullName>
    </recommendedName>
</protein>
<dbReference type="InterPro" id="IPR007111">
    <property type="entry name" value="NACHT_NTPase"/>
</dbReference>
<feature type="repeat" description="ANK" evidence="3">
    <location>
        <begin position="1768"/>
        <end position="1800"/>
    </location>
</feature>
<dbReference type="Proteomes" id="UP000509510">
    <property type="component" value="Chromosome III"/>
</dbReference>
<dbReference type="KEGG" id="trg:TRUGW13939_05145"/>
<feature type="repeat" description="ANK" evidence="3">
    <location>
        <begin position="797"/>
        <end position="829"/>
    </location>
</feature>
<dbReference type="PANTHER" id="PTHR24198">
    <property type="entry name" value="ANKYRIN REPEAT AND PROTEIN KINASE DOMAIN-CONTAINING PROTEIN"/>
    <property type="match status" value="1"/>
</dbReference>
<sequence length="2347" mass="258141">MNDSWQIAFNRLTPDLKASLDIAVNLVERLYVLTAVLNEAEEKKKLCLQKRLKIRLHGQTIILRDVFDKIIAWVNEVKSIDDIAVQLNSTAASLPWAGVRFLLQFAVAEQHYFESTIHGLELVSLIISHYAAFEALHMRKASLINDTLQSKLTDLYTKILVFLANGVKYFNQSAAARMSKGVFQSKQSDELGQIAELGGEVGELARMYEARVQHEIHTGVEETRQILDTLQRPVNRLVDESAIYAKTLQEQQFHDFLKWLSPAPFTLHHARHSSERLPDSAKWLFNHPQYVSWKCSSSSSLLLLHGVPGSGKTSLASAVVDAFLEEKDKNPLAAPIAYFYCGDSKVGRGRADPDEVMRSLTRQLAVIDKTKHEIHEQISLEYERREAEAKLDGFEKVPRLRSLECVGLVLNALDSNPATIVVDGVDEVDQQERHSLLKSLIRVRDESSSVIKIFISSRTDSNIFAHLPDAISLRVQDIDTQHDMELFVRHRVSTAIENRHLLSGNVPQSLQDELVRFLLDRAGEMFLWVVLQLEILCKLKSRSSVLEAMQERSRVTDVTLDHLYCELIDRRSGTDSFAYDVSMRAFSWIMCMHEPLSSTAFLAAVSTSALEDRLDLTLQELLSMCSNLITLDSKVDTIRFRHSSFKEFLEARPEFDMARAHSVAAVSCLDSCIQEITTDLENELRPDKEFKLYATLYWPTHCSEAAVDEDQGSHLSMKLNEFVFSEGETSLPFIAWLNTAQRASNLMANDHVLKKQLNAVLSPTMTPLFTACVYGLISLLKVAVNKLDFVVDVKNSIGYTGLYLAAAFGRPKIVDGLLKSGADVKSQLGMHGNALNAAAFNGHTTVVQVLLHHGVGTQSPSIIEPALNLSFLAEREDIAMMLFQNGIRISCQEDYDKFHEAASQAGFYSLLQHLTKTFPSFGKDKLPSSKAINVSIRKGQLSFLKTHIKKGLLVDHAVATAALFGQTDIALFFLQEGFDIEEEGPFGSPLRTACLMGHQLMSRILLEQGANVNASGKFGDALQAAAMKGHLSITVLLIQHNTDVNSTGGYYGTALQAAAYCGHCAVTKTLIEAGSWDRRAFHAAAKAGQEAIIDIFLEMGYRFEQNAWVATEGYPIKSYKNLLLEALGDQSVSRGTRKVSSSTDSRLSQDFPLSDFQDILKGARGVIVSETHHSPPCNLQKDYPWLDSEESEASALELVAARGEERIVRKILESKRCLNVNIDEVGRALWVASKNGHTTVVKLIMSSGVDMLSYIPGSLEHAAWNGHITILETILKCEETWDPVGSSFFESYWTEKRSHNTIGFHQLFRTFYTPGSFSNPHALHIIIFGCGGNQPASVAKGLQLADDNDRQKLQGIVLRAAAMSNATNVIGYISSIQLTFDPVDLPLAFQAAAENGATSALACLVEKDQEEYLRIEHYRSAFTSAVTHGHAEVVRYMVDRATLFLSSENVRQSKYIERLSLLMVDGSISYSMVLRQAFEHACAAGYSEIAELFILGGANLNTSMDDGTYYSTLPKYELQIGLWKTPLQLCLHKSQPRTKDEVTGQEEIIKILLENNANVNLTAGYQATALHSAALKCTEGTVRLMLDHGANIHAWASKDGTPLQWAAGREAGSLPIVRLLLEAGAEIPMDGNPEGSSSPVLRAALSFFGLDSSDEQEIFSNKLNDGRFSESESLQEVLSSGPGGVIKLLFQYKPELQAQDERIGHVLQMAAAAGDGEFIQLLIDRNIDVNLSGHYFGNALQAASRFGHVDCVQLLLEAGADINMLRGSHGTPLQAAVKGAHLEVVRILINSGADPNRRLSLVPSQCGYEEKIAITSAIELAVESESVEIAELLINAGARIDPGSPVLHIAAKARGLSMLRLLIHAGAEVNSCVSGHDPVLITACGHGDVQMVELLLESGADINISRAMSQPSSDEARPKFWLKKFLQMPRENKGENFDTPLTRTDHVRAIEQSLWKGAAVHNPPRTRHILVEACHGQRPKQTIELLLAKLLGSSALTAAFEEALSAARQNHDEESFMLLLANLPKTVFTLYEACMLGSKDAVEAILASGVDVNSDFDNGGRALHIAAHYQRSALIPFLIQKGADVCHVSSGFGGAVSAALNGFLALKDQRFDGIISRQPTPSRRGPRNRLRKIASQEVDTESYNVVSCEETVGLLLRSGAVANLGPGALGPLLHLAARIGSLSLVQLFLQKGLDINTTEGPFGSALLAAILGNHEQVIKFLIAQGIDVNIVSPTSGTALYYACRGRDRWLMKTLLEHGADINARGGGTQESPLTAFLSFKRGCPEDLYGIEILLKYGDSLQITTEDLLSAVATYNDNRRSAEEVIAAARKSYREELVTMFLERGKKA</sequence>
<dbReference type="InterPro" id="IPR002110">
    <property type="entry name" value="Ankyrin_rpt"/>
</dbReference>
<dbReference type="Pfam" id="PF24883">
    <property type="entry name" value="NPHP3_N"/>
    <property type="match status" value="1"/>
</dbReference>
<dbReference type="SUPFAM" id="SSF48403">
    <property type="entry name" value="Ankyrin repeat"/>
    <property type="match status" value="4"/>
</dbReference>
<feature type="repeat" description="ANK" evidence="3">
    <location>
        <begin position="2173"/>
        <end position="2200"/>
    </location>
</feature>
<feature type="repeat" description="ANK" evidence="3">
    <location>
        <begin position="988"/>
        <end position="1017"/>
    </location>
</feature>
<dbReference type="Pfam" id="PF17100">
    <property type="entry name" value="NACHT_N"/>
    <property type="match status" value="1"/>
</dbReference>
<dbReference type="PROSITE" id="PS50837">
    <property type="entry name" value="NACHT"/>
    <property type="match status" value="1"/>
</dbReference>
<feature type="repeat" description="ANK" evidence="3">
    <location>
        <begin position="2234"/>
        <end position="2266"/>
    </location>
</feature>
<gene>
    <name evidence="5" type="ORF">TRUGW13939_05145</name>
</gene>
<feature type="repeat" description="ANK" evidence="3">
    <location>
        <begin position="1842"/>
        <end position="1874"/>
    </location>
</feature>
<dbReference type="SMART" id="SM00248">
    <property type="entry name" value="ANK"/>
    <property type="match status" value="25"/>
</dbReference>
<evidence type="ECO:0000256" key="1">
    <source>
        <dbReference type="ARBA" id="ARBA00022737"/>
    </source>
</evidence>
<dbReference type="InterPro" id="IPR056884">
    <property type="entry name" value="NPHP3-like_N"/>
</dbReference>
<dbReference type="Pfam" id="PF12796">
    <property type="entry name" value="Ank_2"/>
    <property type="match status" value="6"/>
</dbReference>
<proteinExistence type="predicted"/>
<name>A0A7H8QWZ4_TALRU</name>
<keyword evidence="2 3" id="KW-0040">ANK repeat</keyword>
<dbReference type="InterPro" id="IPR036770">
    <property type="entry name" value="Ankyrin_rpt-contain_sf"/>
</dbReference>
<keyword evidence="6" id="KW-1185">Reference proteome</keyword>
<feature type="repeat" description="ANK" evidence="3">
    <location>
        <begin position="1880"/>
        <end position="1907"/>
    </location>
</feature>
<feature type="domain" description="NACHT" evidence="4">
    <location>
        <begin position="300"/>
        <end position="461"/>
    </location>
</feature>
<dbReference type="EMBL" id="CP055900">
    <property type="protein sequence ID" value="QKX58025.1"/>
    <property type="molecule type" value="Genomic_DNA"/>
</dbReference>
<dbReference type="RefSeq" id="XP_035344203.1">
    <property type="nucleotide sequence ID" value="XM_035488310.1"/>
</dbReference>
<evidence type="ECO:0000256" key="2">
    <source>
        <dbReference type="ARBA" id="ARBA00023043"/>
    </source>
</evidence>
<evidence type="ECO:0000256" key="3">
    <source>
        <dbReference type="PROSITE-ProRule" id="PRU00023"/>
    </source>
</evidence>
<keyword evidence="1" id="KW-0677">Repeat</keyword>
<dbReference type="OrthoDB" id="7464126at2759"/>
<feature type="repeat" description="ANK" evidence="3">
    <location>
        <begin position="1738"/>
        <end position="1767"/>
    </location>
</feature>